<dbReference type="PANTHER" id="PTHR31936">
    <property type="entry name" value="PROTEIN CBG18744"/>
    <property type="match status" value="1"/>
</dbReference>
<keyword evidence="2" id="KW-1185">Reference proteome</keyword>
<dbReference type="SUPFAM" id="SSF82895">
    <property type="entry name" value="TSP-1 type 1 repeat"/>
    <property type="match status" value="3"/>
</dbReference>
<evidence type="ECO:0000256" key="1">
    <source>
        <dbReference type="SAM" id="MobiDB-lite"/>
    </source>
</evidence>
<dbReference type="WBParaSite" id="L893_g4520.t1">
    <property type="protein sequence ID" value="L893_g4520.t1"/>
    <property type="gene ID" value="L893_g4520"/>
</dbReference>
<dbReference type="InterPro" id="IPR036383">
    <property type="entry name" value="TSP1_rpt_sf"/>
</dbReference>
<proteinExistence type="predicted"/>
<name>A0A1I8AD20_9BILA</name>
<dbReference type="Pfam" id="PF00090">
    <property type="entry name" value="TSP_1"/>
    <property type="match status" value="4"/>
</dbReference>
<dbReference type="PROSITE" id="PS50092">
    <property type="entry name" value="TSP1"/>
    <property type="match status" value="6"/>
</dbReference>
<dbReference type="Gene3D" id="2.20.100.10">
    <property type="entry name" value="Thrombospondin type-1 (TSP1) repeat"/>
    <property type="match status" value="4"/>
</dbReference>
<accession>A0A1I8AD20</accession>
<dbReference type="InterPro" id="IPR000884">
    <property type="entry name" value="TSP1_rpt"/>
</dbReference>
<reference evidence="3" key="1">
    <citation type="submission" date="2016-11" db="UniProtKB">
        <authorList>
            <consortium name="WormBaseParasite"/>
        </authorList>
    </citation>
    <scope>IDENTIFICATION</scope>
</reference>
<protein>
    <submittedName>
        <fullName evidence="3">ShKT domain-containing protein</fullName>
    </submittedName>
</protein>
<dbReference type="AlphaFoldDB" id="A0A1I8AD20"/>
<feature type="region of interest" description="Disordered" evidence="1">
    <location>
        <begin position="1"/>
        <end position="79"/>
    </location>
</feature>
<sequence length="637" mass="67572">TEGSSTTTSEDVSSSEATESSSTVQSTTVSDESGNESSPLIEASSTRTPEDGSTSAAFSTASEATGTTATPIEQASSSTIHLATSTASGTTAAPGSTLMSSTSSLLTRETTILSTTVQSTTVSDESGTSESPTSCCPANGVWSEWVQASQCSDTCGSCGQFKKERVCISEEYGCPCTGKKAKLERCNTFTCLHPRAACCPPFDIMPINGIISCGPLPNATEPAPKPQKCCPKEGIWSAWTEWSHCVGECNQCGTSTRRRSCVATELNCPCKGVDSEEKSCNVVGIWASWGEPSPCGDTCGSCAFSTRKRQCSKANNCKCIGHDSLTEYCGIETCRHPRQACCAPFNITNINGLIGCGPLPPMPTFPPVEDCNATPKPVCCKVGGVWGPWSAMSTCPDTCGSCAKATRTRVCMSLSENNCPCSGPSTREDYCGLEVCRYPRKSCCEYFKPMILDGKIACGPLPEQFDPAPSDECMPSCCPKFGIWSEWSAPSSCNDTCGSCAQTVQRRYCLSDGNGCPCVGDDTKRQNCAIEVCRYPRTSCCGSLKPMMGDGKIVCGPQPKLIDSPATMECSDKCCPQYGVWSEWTVIKPCMDVCGSCSKETRTRTCLSEADGCPCRHVLPQNPQNIFIPYLAVQAAS</sequence>
<feature type="compositionally biased region" description="Low complexity" evidence="1">
    <location>
        <begin position="53"/>
        <end position="70"/>
    </location>
</feature>
<evidence type="ECO:0000313" key="2">
    <source>
        <dbReference type="Proteomes" id="UP000095287"/>
    </source>
</evidence>
<dbReference type="Proteomes" id="UP000095287">
    <property type="component" value="Unplaced"/>
</dbReference>
<feature type="compositionally biased region" description="Polar residues" evidence="1">
    <location>
        <begin position="35"/>
        <end position="47"/>
    </location>
</feature>
<dbReference type="PANTHER" id="PTHR31936:SF2">
    <property type="entry name" value="FLO11 DOMAIN-CONTAINING PROTEIN"/>
    <property type="match status" value="1"/>
</dbReference>
<feature type="compositionally biased region" description="Low complexity" evidence="1">
    <location>
        <begin position="1"/>
        <end position="32"/>
    </location>
</feature>
<organism evidence="2 3">
    <name type="scientific">Steinernema glaseri</name>
    <dbReference type="NCBI Taxonomy" id="37863"/>
    <lineage>
        <taxon>Eukaryota</taxon>
        <taxon>Metazoa</taxon>
        <taxon>Ecdysozoa</taxon>
        <taxon>Nematoda</taxon>
        <taxon>Chromadorea</taxon>
        <taxon>Rhabditida</taxon>
        <taxon>Tylenchina</taxon>
        <taxon>Panagrolaimomorpha</taxon>
        <taxon>Strongyloidoidea</taxon>
        <taxon>Steinernematidae</taxon>
        <taxon>Steinernema</taxon>
    </lineage>
</organism>
<evidence type="ECO:0000313" key="3">
    <source>
        <dbReference type="WBParaSite" id="L893_g4520.t1"/>
    </source>
</evidence>
<dbReference type="SMART" id="SM00209">
    <property type="entry name" value="TSP1"/>
    <property type="match status" value="6"/>
</dbReference>